<organism evidence="6 7">
    <name type="scientific">Sedimenticola selenatireducens</name>
    <dbReference type="NCBI Taxonomy" id="191960"/>
    <lineage>
        <taxon>Bacteria</taxon>
        <taxon>Pseudomonadati</taxon>
        <taxon>Pseudomonadota</taxon>
        <taxon>Gammaproteobacteria</taxon>
        <taxon>Chromatiales</taxon>
        <taxon>Sedimenticolaceae</taxon>
        <taxon>Sedimenticola</taxon>
    </lineage>
</organism>
<dbReference type="OrthoDB" id="9808559at2"/>
<dbReference type="Pfam" id="PF12838">
    <property type="entry name" value="Fer4_7"/>
    <property type="match status" value="1"/>
</dbReference>
<feature type="domain" description="4Fe-4S ferredoxin-type" evidence="5">
    <location>
        <begin position="65"/>
        <end position="95"/>
    </location>
</feature>
<protein>
    <submittedName>
        <fullName evidence="6">4Fe-4S dicluster domain-containing protein</fullName>
    </submittedName>
</protein>
<evidence type="ECO:0000259" key="5">
    <source>
        <dbReference type="PROSITE" id="PS51379"/>
    </source>
</evidence>
<name>A0A558DUI3_9GAMM</name>
<dbReference type="EMBL" id="VMNH01000016">
    <property type="protein sequence ID" value="TVO72455.1"/>
    <property type="molecule type" value="Genomic_DNA"/>
</dbReference>
<dbReference type="PROSITE" id="PS51379">
    <property type="entry name" value="4FE4S_FER_2"/>
    <property type="match status" value="3"/>
</dbReference>
<comment type="caution">
    <text evidence="6">The sequence shown here is derived from an EMBL/GenBank/DDBJ whole genome shotgun (WGS) entry which is preliminary data.</text>
</comment>
<evidence type="ECO:0000313" key="7">
    <source>
        <dbReference type="Proteomes" id="UP000316649"/>
    </source>
</evidence>
<dbReference type="GO" id="GO:0051536">
    <property type="term" value="F:iron-sulfur cluster binding"/>
    <property type="evidence" value="ECO:0007669"/>
    <property type="project" value="UniProtKB-KW"/>
</dbReference>
<keyword evidence="7" id="KW-1185">Reference proteome</keyword>
<dbReference type="Proteomes" id="UP000316649">
    <property type="component" value="Unassembled WGS sequence"/>
</dbReference>
<keyword evidence="1" id="KW-0479">Metal-binding</keyword>
<gene>
    <name evidence="6" type="ORF">FHP88_12735</name>
</gene>
<evidence type="ECO:0000256" key="2">
    <source>
        <dbReference type="ARBA" id="ARBA00023004"/>
    </source>
</evidence>
<evidence type="ECO:0000256" key="3">
    <source>
        <dbReference type="ARBA" id="ARBA00023014"/>
    </source>
</evidence>
<dbReference type="AlphaFoldDB" id="A0A558DUI3"/>
<dbReference type="InterPro" id="IPR017896">
    <property type="entry name" value="4Fe4S_Fe-S-bd"/>
</dbReference>
<feature type="domain" description="4Fe-4S ferredoxin-type" evidence="5">
    <location>
        <begin position="102"/>
        <end position="136"/>
    </location>
</feature>
<dbReference type="Pfam" id="PF12800">
    <property type="entry name" value="Fer4_4"/>
    <property type="match status" value="1"/>
</dbReference>
<evidence type="ECO:0000256" key="4">
    <source>
        <dbReference type="SAM" id="Phobius"/>
    </source>
</evidence>
<feature type="domain" description="4Fe-4S ferredoxin-type" evidence="5">
    <location>
        <begin position="256"/>
        <end position="284"/>
    </location>
</feature>
<keyword evidence="4" id="KW-0812">Transmembrane</keyword>
<keyword evidence="4" id="KW-1133">Transmembrane helix</keyword>
<accession>A0A558DUI3</accession>
<dbReference type="RefSeq" id="WP_144359459.1">
    <property type="nucleotide sequence ID" value="NZ_VMNH01000016.1"/>
</dbReference>
<proteinExistence type="predicted"/>
<dbReference type="Gene3D" id="3.30.70.20">
    <property type="match status" value="2"/>
</dbReference>
<evidence type="ECO:0000313" key="6">
    <source>
        <dbReference type="EMBL" id="TVO72455.1"/>
    </source>
</evidence>
<dbReference type="CDD" id="cd16373">
    <property type="entry name" value="DMSOR_beta_like"/>
    <property type="match status" value="1"/>
</dbReference>
<dbReference type="InterPro" id="IPR017900">
    <property type="entry name" value="4Fe4S_Fe_S_CS"/>
</dbReference>
<dbReference type="SUPFAM" id="SSF54862">
    <property type="entry name" value="4Fe-4S ferredoxins"/>
    <property type="match status" value="1"/>
</dbReference>
<dbReference type="GO" id="GO:0046872">
    <property type="term" value="F:metal ion binding"/>
    <property type="evidence" value="ECO:0007669"/>
    <property type="project" value="UniProtKB-KW"/>
</dbReference>
<dbReference type="PROSITE" id="PS00198">
    <property type="entry name" value="4FE4S_FER_1"/>
    <property type="match status" value="2"/>
</dbReference>
<reference evidence="6 7" key="1">
    <citation type="submission" date="2019-07" db="EMBL/GenBank/DDBJ databases">
        <title>The pathways for chlorine oxyanion respiration interact through the shared metabolite chlorate.</title>
        <authorList>
            <person name="Barnum T.P."/>
            <person name="Cheng Y."/>
            <person name="Hill K.A."/>
            <person name="Lucas L.N."/>
            <person name="Carlson H.K."/>
            <person name="Coates J.D."/>
        </authorList>
    </citation>
    <scope>NUCLEOTIDE SEQUENCE [LARGE SCALE GENOMIC DNA]</scope>
    <source>
        <strain evidence="6 7">BK-1</strain>
    </source>
</reference>
<sequence>MSDQAKSKKPVKRHLSPKQIEQNRREFLRSSVLAVGVMGISLVGLLPVVQGKSLALRPPGAIKTPSDEQDFLSSCIKCGQCVQVCPVNAIKLAELDTGAGVGVPFIDARDQACDFSCDGLQCVLACPTGALTHDLDYPADTRMGFAKVAEPRKCLAIQGKGFKGQARGPDYPGLLRYDDVDRWNPIPVADYPYDLALCDLCVRQCPIEIRITQCAAADAAGDKNKDRVAQRQGNECPPKHAIALEPIVSDDGIKRMKPVILEGCVGCGVCEMICPPDPPAIVIDIMQDADTIGGVS</sequence>
<dbReference type="PROSITE" id="PS51318">
    <property type="entry name" value="TAT"/>
    <property type="match status" value="1"/>
</dbReference>
<feature type="transmembrane region" description="Helical" evidence="4">
    <location>
        <begin position="27"/>
        <end position="49"/>
    </location>
</feature>
<keyword evidence="4" id="KW-0472">Membrane</keyword>
<keyword evidence="2" id="KW-0408">Iron</keyword>
<keyword evidence="3" id="KW-0411">Iron-sulfur</keyword>
<evidence type="ECO:0000256" key="1">
    <source>
        <dbReference type="ARBA" id="ARBA00022723"/>
    </source>
</evidence>
<dbReference type="InterPro" id="IPR006311">
    <property type="entry name" value="TAT_signal"/>
</dbReference>